<dbReference type="NCBIfam" id="TIGR02258">
    <property type="entry name" value="2_5_ligase"/>
    <property type="match status" value="1"/>
</dbReference>
<dbReference type="InterPro" id="IPR014051">
    <property type="entry name" value="Phosphoesterase_HXTX"/>
</dbReference>
<dbReference type="PANTHER" id="PTHR35561:SF1">
    <property type="entry name" value="RNA 2',3'-CYCLIC PHOSPHODIESTERASE"/>
    <property type="match status" value="1"/>
</dbReference>
<dbReference type="GO" id="GO:0008664">
    <property type="term" value="F:RNA 2',3'-cyclic 3'-phosphodiesterase activity"/>
    <property type="evidence" value="ECO:0007669"/>
    <property type="project" value="UniProtKB-EC"/>
</dbReference>
<dbReference type="Proteomes" id="UP000595917">
    <property type="component" value="Chromosome"/>
</dbReference>
<dbReference type="Pfam" id="PF02834">
    <property type="entry name" value="LigT_PEase"/>
    <property type="match status" value="1"/>
</dbReference>
<dbReference type="HAMAP" id="MF_01940">
    <property type="entry name" value="RNA_CPDase"/>
    <property type="match status" value="1"/>
</dbReference>
<dbReference type="KEGG" id="bhc:JFL75_10650"/>
<evidence type="ECO:0000313" key="4">
    <source>
        <dbReference type="EMBL" id="QQO07422.1"/>
    </source>
</evidence>
<dbReference type="InterPro" id="IPR004175">
    <property type="entry name" value="RNA_CPDase"/>
</dbReference>
<gene>
    <name evidence="4" type="primary">thpR</name>
    <name evidence="4" type="ORF">JFL75_10650</name>
</gene>
<proteinExistence type="inferred from homology"/>
<sequence>MRVFAALPIPDDTRRGLTDFLSSLRRNHPDFRWVSPENLHITLAFLGELDTFGLSLVEAAVSALAADASPPAIQFLGLKTFPAKREPSVLAVEIGKGADELADLAADLESRLARAGAAAGYSFRAAPERRFTPHVTVARRGRSRLLLSPDDTDRIFSGEALLGRVCVFSSELRRRGAVYTELTGCVFTGTGDTLP</sequence>
<feature type="short sequence motif" description="HXTX 1" evidence="2">
    <location>
        <begin position="40"/>
        <end position="43"/>
    </location>
</feature>
<feature type="short sequence motif" description="HXTX 2" evidence="2">
    <location>
        <begin position="134"/>
        <end position="137"/>
    </location>
</feature>
<dbReference type="GO" id="GO:0004113">
    <property type="term" value="F:2',3'-cyclic-nucleotide 3'-phosphodiesterase activity"/>
    <property type="evidence" value="ECO:0007669"/>
    <property type="project" value="InterPro"/>
</dbReference>
<evidence type="ECO:0000256" key="2">
    <source>
        <dbReference type="HAMAP-Rule" id="MF_01940"/>
    </source>
</evidence>
<dbReference type="PANTHER" id="PTHR35561">
    <property type="entry name" value="RNA 2',3'-CYCLIC PHOSPHODIESTERASE"/>
    <property type="match status" value="1"/>
</dbReference>
<dbReference type="Gene3D" id="3.90.1140.10">
    <property type="entry name" value="Cyclic phosphodiesterase"/>
    <property type="match status" value="1"/>
</dbReference>
<dbReference type="EC" id="3.1.4.58" evidence="2"/>
<name>A0A7T7XJL5_9SPIR</name>
<feature type="active site" description="Proton donor" evidence="2">
    <location>
        <position position="40"/>
    </location>
</feature>
<dbReference type="AlphaFoldDB" id="A0A7T7XJL5"/>
<comment type="function">
    <text evidence="2">Hydrolyzes RNA 2',3'-cyclic phosphodiester to an RNA 2'-phosphomonoester.</text>
</comment>
<dbReference type="InterPro" id="IPR009097">
    <property type="entry name" value="Cyclic_Pdiesterase"/>
</dbReference>
<dbReference type="EMBL" id="CP067089">
    <property type="protein sequence ID" value="QQO07422.1"/>
    <property type="molecule type" value="Genomic_DNA"/>
</dbReference>
<evidence type="ECO:0000256" key="1">
    <source>
        <dbReference type="ARBA" id="ARBA00022801"/>
    </source>
</evidence>
<organism evidence="4 5">
    <name type="scientific">Breznakiella homolactica</name>
    <dbReference type="NCBI Taxonomy" id="2798577"/>
    <lineage>
        <taxon>Bacteria</taxon>
        <taxon>Pseudomonadati</taxon>
        <taxon>Spirochaetota</taxon>
        <taxon>Spirochaetia</taxon>
        <taxon>Spirochaetales</taxon>
        <taxon>Breznakiellaceae</taxon>
        <taxon>Breznakiella</taxon>
    </lineage>
</organism>
<reference evidence="4" key="1">
    <citation type="submission" date="2021-01" db="EMBL/GenBank/DDBJ databases">
        <title>Description of Breznakiella homolactica.</title>
        <authorList>
            <person name="Song Y."/>
            <person name="Brune A."/>
        </authorList>
    </citation>
    <scope>NUCLEOTIDE SEQUENCE</scope>
    <source>
        <strain evidence="4">RmG30</strain>
    </source>
</reference>
<accession>A0A7T7XJL5</accession>
<protein>
    <recommendedName>
        <fullName evidence="2">RNA 2',3'-cyclic phosphodiesterase</fullName>
        <shortName evidence="2">RNA 2',3'-CPDase</shortName>
        <ecNumber evidence="2">3.1.4.58</ecNumber>
    </recommendedName>
</protein>
<dbReference type="SUPFAM" id="SSF55144">
    <property type="entry name" value="LigT-like"/>
    <property type="match status" value="1"/>
</dbReference>
<evidence type="ECO:0000313" key="5">
    <source>
        <dbReference type="Proteomes" id="UP000595917"/>
    </source>
</evidence>
<keyword evidence="1 2" id="KW-0378">Hydrolase</keyword>
<comment type="catalytic activity">
    <reaction evidence="2">
        <text>a 3'-end 2',3'-cyclophospho-ribonucleotide-RNA + H2O = a 3'-end 2'-phospho-ribonucleotide-RNA + H(+)</text>
        <dbReference type="Rhea" id="RHEA:11828"/>
        <dbReference type="Rhea" id="RHEA-COMP:10464"/>
        <dbReference type="Rhea" id="RHEA-COMP:17353"/>
        <dbReference type="ChEBI" id="CHEBI:15377"/>
        <dbReference type="ChEBI" id="CHEBI:15378"/>
        <dbReference type="ChEBI" id="CHEBI:83064"/>
        <dbReference type="ChEBI" id="CHEBI:173113"/>
        <dbReference type="EC" id="3.1.4.58"/>
    </reaction>
</comment>
<dbReference type="RefSeq" id="WP_215624727.1">
    <property type="nucleotide sequence ID" value="NZ_CP067089.2"/>
</dbReference>
<feature type="domain" description="Phosphoesterase HXTX" evidence="3">
    <location>
        <begin position="7"/>
        <end position="90"/>
    </location>
</feature>
<keyword evidence="5" id="KW-1185">Reference proteome</keyword>
<comment type="similarity">
    <text evidence="2">Belongs to the 2H phosphoesterase superfamily. ThpR family.</text>
</comment>
<evidence type="ECO:0000259" key="3">
    <source>
        <dbReference type="Pfam" id="PF02834"/>
    </source>
</evidence>
<feature type="active site" description="Proton acceptor" evidence="2">
    <location>
        <position position="134"/>
    </location>
</feature>